<evidence type="ECO:0000259" key="8">
    <source>
        <dbReference type="PROSITE" id="PS50893"/>
    </source>
</evidence>
<dbReference type="InterPro" id="IPR027417">
    <property type="entry name" value="P-loop_NTPase"/>
</dbReference>
<keyword evidence="4" id="KW-0067">ATP-binding</keyword>
<dbReference type="GO" id="GO:0016887">
    <property type="term" value="F:ATP hydrolysis activity"/>
    <property type="evidence" value="ECO:0007669"/>
    <property type="project" value="InterPro"/>
</dbReference>
<evidence type="ECO:0000256" key="1">
    <source>
        <dbReference type="ARBA" id="ARBA00004141"/>
    </source>
</evidence>
<keyword evidence="3" id="KW-0547">Nucleotide-binding</keyword>
<feature type="domain" description="ABC transporter" evidence="8">
    <location>
        <begin position="32"/>
        <end position="266"/>
    </location>
</feature>
<dbReference type="Gene3D" id="3.40.50.300">
    <property type="entry name" value="P-loop containing nucleotide triphosphate hydrolases"/>
    <property type="match status" value="1"/>
</dbReference>
<dbReference type="SMART" id="SM00382">
    <property type="entry name" value="AAA"/>
    <property type="match status" value="1"/>
</dbReference>
<dbReference type="SUPFAM" id="SSF52540">
    <property type="entry name" value="P-loop containing nucleoside triphosphate hydrolases"/>
    <property type="match status" value="1"/>
</dbReference>
<comment type="caution">
    <text evidence="10">The sequence shown here is derived from an EMBL/GenBank/DDBJ whole genome shotgun (WGS) entry which is preliminary data.</text>
</comment>
<evidence type="ECO:0000256" key="7">
    <source>
        <dbReference type="SAM" id="Phobius"/>
    </source>
</evidence>
<proteinExistence type="predicted"/>
<feature type="transmembrane region" description="Helical" evidence="7">
    <location>
        <begin position="757"/>
        <end position="779"/>
    </location>
</feature>
<evidence type="ECO:0000259" key="9">
    <source>
        <dbReference type="PROSITE" id="PS51012"/>
    </source>
</evidence>
<protein>
    <submittedName>
        <fullName evidence="10">Uncharacterized protein</fullName>
    </submittedName>
</protein>
<evidence type="ECO:0000313" key="11">
    <source>
        <dbReference type="Proteomes" id="UP001367676"/>
    </source>
</evidence>
<dbReference type="CDD" id="cd03230">
    <property type="entry name" value="ABC_DR_subfamily_A"/>
    <property type="match status" value="1"/>
</dbReference>
<dbReference type="InterPro" id="IPR047817">
    <property type="entry name" value="ABC2_TM_bact-type"/>
</dbReference>
<feature type="transmembrane region" description="Helical" evidence="7">
    <location>
        <begin position="633"/>
        <end position="659"/>
    </location>
</feature>
<keyword evidence="5 7" id="KW-1133">Transmembrane helix</keyword>
<accession>A0AAN9Y354</accession>
<gene>
    <name evidence="10" type="ORF">V9T40_014128</name>
</gene>
<dbReference type="PROSITE" id="PS00211">
    <property type="entry name" value="ABC_TRANSPORTER_1"/>
    <property type="match status" value="1"/>
</dbReference>
<organism evidence="10 11">
    <name type="scientific">Parthenolecanium corni</name>
    <dbReference type="NCBI Taxonomy" id="536013"/>
    <lineage>
        <taxon>Eukaryota</taxon>
        <taxon>Metazoa</taxon>
        <taxon>Ecdysozoa</taxon>
        <taxon>Arthropoda</taxon>
        <taxon>Hexapoda</taxon>
        <taxon>Insecta</taxon>
        <taxon>Pterygota</taxon>
        <taxon>Neoptera</taxon>
        <taxon>Paraneoptera</taxon>
        <taxon>Hemiptera</taxon>
        <taxon>Sternorrhyncha</taxon>
        <taxon>Coccoidea</taxon>
        <taxon>Coccidae</taxon>
        <taxon>Parthenolecanium</taxon>
    </lineage>
</organism>
<evidence type="ECO:0000256" key="5">
    <source>
        <dbReference type="ARBA" id="ARBA00022989"/>
    </source>
</evidence>
<comment type="subcellular location">
    <subcellularLocation>
        <location evidence="1">Membrane</location>
        <topology evidence="1">Multi-pass membrane protein</topology>
    </subcellularLocation>
</comment>
<dbReference type="InterPro" id="IPR003439">
    <property type="entry name" value="ABC_transporter-like_ATP-bd"/>
</dbReference>
<keyword evidence="11" id="KW-1185">Reference proteome</keyword>
<reference evidence="10 11" key="1">
    <citation type="submission" date="2024-03" db="EMBL/GenBank/DDBJ databases">
        <title>Adaptation during the transition from Ophiocordyceps entomopathogen to insect associate is accompanied by gene loss and intensified selection.</title>
        <authorList>
            <person name="Ward C.M."/>
            <person name="Onetto C.A."/>
            <person name="Borneman A.R."/>
        </authorList>
    </citation>
    <scope>NUCLEOTIDE SEQUENCE [LARGE SCALE GENOMIC DNA]</scope>
    <source>
        <strain evidence="10">AWRI1</strain>
        <tissue evidence="10">Single Adult Female</tissue>
    </source>
</reference>
<name>A0AAN9Y354_9HEMI</name>
<evidence type="ECO:0000256" key="2">
    <source>
        <dbReference type="ARBA" id="ARBA00022692"/>
    </source>
</evidence>
<dbReference type="InterPro" id="IPR017871">
    <property type="entry name" value="ABC_transporter-like_CS"/>
</dbReference>
<dbReference type="Proteomes" id="UP001367676">
    <property type="component" value="Unassembled WGS sequence"/>
</dbReference>
<feature type="transmembrane region" description="Helical" evidence="7">
    <location>
        <begin position="375"/>
        <end position="399"/>
    </location>
</feature>
<keyword evidence="2 7" id="KW-0812">Transmembrane</keyword>
<dbReference type="AlphaFoldDB" id="A0AAN9Y354"/>
<evidence type="ECO:0000256" key="3">
    <source>
        <dbReference type="ARBA" id="ARBA00022741"/>
    </source>
</evidence>
<evidence type="ECO:0000313" key="10">
    <source>
        <dbReference type="EMBL" id="KAK7582683.1"/>
    </source>
</evidence>
<evidence type="ECO:0000256" key="6">
    <source>
        <dbReference type="ARBA" id="ARBA00023136"/>
    </source>
</evidence>
<dbReference type="Pfam" id="PF00005">
    <property type="entry name" value="ABC_tran"/>
    <property type="match status" value="1"/>
</dbReference>
<dbReference type="GO" id="GO:0140359">
    <property type="term" value="F:ABC-type transporter activity"/>
    <property type="evidence" value="ECO:0007669"/>
    <property type="project" value="InterPro"/>
</dbReference>
<dbReference type="PANTHER" id="PTHR43038:SF5">
    <property type="entry name" value="RE14039P"/>
    <property type="match status" value="1"/>
</dbReference>
<dbReference type="PANTHER" id="PTHR43038">
    <property type="entry name" value="ATP-BINDING CASSETTE, SUB-FAMILY H, MEMBER 1"/>
    <property type="match status" value="1"/>
</dbReference>
<feature type="transmembrane region" description="Helical" evidence="7">
    <location>
        <begin position="700"/>
        <end position="719"/>
    </location>
</feature>
<evidence type="ECO:0000256" key="4">
    <source>
        <dbReference type="ARBA" id="ARBA00022840"/>
    </source>
</evidence>
<dbReference type="Pfam" id="PF12698">
    <property type="entry name" value="ABC2_membrane_3"/>
    <property type="match status" value="1"/>
</dbReference>
<dbReference type="GO" id="GO:0016020">
    <property type="term" value="C:membrane"/>
    <property type="evidence" value="ECO:0007669"/>
    <property type="project" value="UniProtKB-SubCell"/>
</dbReference>
<feature type="transmembrane region" description="Helical" evidence="7">
    <location>
        <begin position="666"/>
        <end position="688"/>
    </location>
</feature>
<keyword evidence="6 7" id="KW-0472">Membrane</keyword>
<feature type="domain" description="ABC transmembrane type-2" evidence="9">
    <location>
        <begin position="536"/>
        <end position="782"/>
    </location>
</feature>
<dbReference type="PROSITE" id="PS50893">
    <property type="entry name" value="ABC_TRANSPORTER_2"/>
    <property type="match status" value="1"/>
</dbReference>
<dbReference type="GO" id="GO:0005524">
    <property type="term" value="F:ATP binding"/>
    <property type="evidence" value="ECO:0007669"/>
    <property type="project" value="UniProtKB-KW"/>
</dbReference>
<dbReference type="PROSITE" id="PS51012">
    <property type="entry name" value="ABC_TM2"/>
    <property type="match status" value="1"/>
</dbReference>
<dbReference type="InterPro" id="IPR013525">
    <property type="entry name" value="ABC2_TM"/>
</dbReference>
<sequence length="784" mass="87513">MRDADIGISLVERRQKFLQQPSTVWTRKQQAVCVRRAYKKYGEKKSPNVILDGLNMTVPKGCIYGLLGASGCGKTTLLSCIVGRRRLNAGEIWVLGGKPGSAGSGVPGPRVGYMPQEVALNKEFTIRESLFFFGWINGMTTKEINPKVDFLIDFLMLPSADRSIKNLSGGQQRRVSLACALLNEPELLILDEPTVGVDPVLRQSIWDHLVKICKDGSTTVIITTHYIDETRQANLIGLMRGGRLLAEESPDELLRKYNSESLENVFLKLSIIQNRGKRRRSSILHDVTASISVPEVPLPTGHVNMNFDATSEISGEFGETIGPPSISKRVSISNEPTVQTLDLPPDDEIEWSLKDRLTLFSSCHMRALIWKNFLWMWRNVGMMMFIMGLPIFQIILFCLSIGKDPVGLHLAIVNEELARGVRNCTYLPPRMFQKECENPGNDSVCPFIEYDCEVDKLSCQFLEVLQRRNQKLDYYDELEQAKNAVRRGKAWAALKFSEKFTEALKNRSDLTPSTDPVLADLSLNQSEISVWLDQSNQQISLLLQRDLWESLKTFTASVATACGYTPRLLDTIQFNKPIYGPVIPNFTEFAAPGVMLTIVHFLAVALTSGAMLIERNEGILERSLVSGVTGTEVLLGHVTCQFLVMLIQTVAVIGVTLFFNLTIQGSLLTASVLVGLTGLCGMCFGFVVSSVTDNERNATYLALGSFLPMVMLCGIIWPIEGMHKLLRGFSYFLPLTLSTESLRSIMARGWALYQPTVYIGFISTFIWIVFFLGFSIFLIKFKKG</sequence>
<dbReference type="EMBL" id="JBBCAQ010000033">
    <property type="protein sequence ID" value="KAK7582683.1"/>
    <property type="molecule type" value="Genomic_DNA"/>
</dbReference>
<dbReference type="InterPro" id="IPR003593">
    <property type="entry name" value="AAA+_ATPase"/>
</dbReference>